<dbReference type="Proteomes" id="UP000292340">
    <property type="component" value="Unassembled WGS sequence"/>
</dbReference>
<feature type="compositionally biased region" description="Acidic residues" evidence="1">
    <location>
        <begin position="22"/>
        <end position="31"/>
    </location>
</feature>
<protein>
    <submittedName>
        <fullName evidence="2">Uncharacterized protein</fullName>
    </submittedName>
</protein>
<comment type="caution">
    <text evidence="2">The sequence shown here is derived from an EMBL/GenBank/DDBJ whole genome shotgun (WGS) entry which is preliminary data.</text>
</comment>
<evidence type="ECO:0000313" key="4">
    <source>
        <dbReference type="Proteomes" id="UP000292340"/>
    </source>
</evidence>
<name>A0AB37WSB3_9PLEO</name>
<evidence type="ECO:0000313" key="3">
    <source>
        <dbReference type="EMBL" id="RYO08791.1"/>
    </source>
</evidence>
<dbReference type="Proteomes" id="UP000293195">
    <property type="component" value="Unassembled WGS sequence"/>
</dbReference>
<accession>A0AB37WSB3</accession>
<evidence type="ECO:0000313" key="5">
    <source>
        <dbReference type="Proteomes" id="UP000293195"/>
    </source>
</evidence>
<organism evidence="2 4">
    <name type="scientific">Alternaria tenuissima</name>
    <dbReference type="NCBI Taxonomy" id="119927"/>
    <lineage>
        <taxon>Eukaryota</taxon>
        <taxon>Fungi</taxon>
        <taxon>Dikarya</taxon>
        <taxon>Ascomycota</taxon>
        <taxon>Pezizomycotina</taxon>
        <taxon>Dothideomycetes</taxon>
        <taxon>Pleosporomycetidae</taxon>
        <taxon>Pleosporales</taxon>
        <taxon>Pleosporineae</taxon>
        <taxon>Pleosporaceae</taxon>
        <taxon>Alternaria</taxon>
        <taxon>Alternaria sect. Alternaria</taxon>
        <taxon>Alternaria alternata complex</taxon>
    </lineage>
</organism>
<evidence type="ECO:0000313" key="2">
    <source>
        <dbReference type="EMBL" id="RYN35340.1"/>
    </source>
</evidence>
<proteinExistence type="predicted"/>
<dbReference type="AlphaFoldDB" id="A0AB37WSB3"/>
<evidence type="ECO:0000256" key="1">
    <source>
        <dbReference type="SAM" id="MobiDB-lite"/>
    </source>
</evidence>
<dbReference type="EMBL" id="PDXF01000003">
    <property type="protein sequence ID" value="RYO08791.1"/>
    <property type="molecule type" value="Genomic_DNA"/>
</dbReference>
<reference evidence="2" key="1">
    <citation type="submission" date="2017-10" db="EMBL/GenBank/DDBJ databases">
        <authorList>
            <person name="Armitage A.D."/>
            <person name="Barbara D.J."/>
            <person name="Woodhall J.W."/>
            <person name="Sreenivasaprasad S."/>
            <person name="Lane C.R."/>
            <person name="Clarkson J.P."/>
            <person name="Harrison R.J."/>
        </authorList>
    </citation>
    <scope>NUCLEOTIDE SEQUENCE</scope>
    <source>
        <strain evidence="2">FERA 1164</strain>
        <strain evidence="3">FERA 635</strain>
    </source>
</reference>
<sequence>MYSAQAVQYNAAEKDQPGDGAGDGDSDGDCD</sequence>
<dbReference type="EMBL" id="PDXB01000004">
    <property type="protein sequence ID" value="RYN35340.1"/>
    <property type="molecule type" value="Genomic_DNA"/>
</dbReference>
<reference evidence="2 5" key="2">
    <citation type="journal article" date="2019" name="bioRxiv">
        <title>Genomics, evolutionary history and diagnostics of the Alternaria alternata species group including apple and Asian pear pathotypes.</title>
        <authorList>
            <person name="Armitage A.D."/>
            <person name="Cockerton H.M."/>
            <person name="Sreenivasaprasad S."/>
            <person name="Woodhall J.W."/>
            <person name="Lane C.R."/>
            <person name="Harrison R.J."/>
            <person name="Clarkson J.P."/>
        </authorList>
    </citation>
    <scope>NUCLEOTIDE SEQUENCE</scope>
    <source>
        <strain evidence="2">FERA 1164</strain>
        <strain evidence="5">FERA 635</strain>
    </source>
</reference>
<gene>
    <name evidence="2" type="ORF">AA0115_g2117</name>
    <name evidence="3" type="ORF">AA0119_g1138</name>
</gene>
<keyword evidence="5" id="KW-1185">Reference proteome</keyword>
<feature type="region of interest" description="Disordered" evidence="1">
    <location>
        <begin position="1"/>
        <end position="31"/>
    </location>
</feature>